<dbReference type="Proteomes" id="UP000324222">
    <property type="component" value="Unassembled WGS sequence"/>
</dbReference>
<evidence type="ECO:0000313" key="3">
    <source>
        <dbReference type="Proteomes" id="UP000324222"/>
    </source>
</evidence>
<protein>
    <submittedName>
        <fullName evidence="2">Uncharacterized protein</fullName>
    </submittedName>
</protein>
<gene>
    <name evidence="2" type="ORF">E2C01_024015</name>
</gene>
<organism evidence="2 3">
    <name type="scientific">Portunus trituberculatus</name>
    <name type="common">Swimming crab</name>
    <name type="synonym">Neptunus trituberculatus</name>
    <dbReference type="NCBI Taxonomy" id="210409"/>
    <lineage>
        <taxon>Eukaryota</taxon>
        <taxon>Metazoa</taxon>
        <taxon>Ecdysozoa</taxon>
        <taxon>Arthropoda</taxon>
        <taxon>Crustacea</taxon>
        <taxon>Multicrustacea</taxon>
        <taxon>Malacostraca</taxon>
        <taxon>Eumalacostraca</taxon>
        <taxon>Eucarida</taxon>
        <taxon>Decapoda</taxon>
        <taxon>Pleocyemata</taxon>
        <taxon>Brachyura</taxon>
        <taxon>Eubrachyura</taxon>
        <taxon>Portunoidea</taxon>
        <taxon>Portunidae</taxon>
        <taxon>Portuninae</taxon>
        <taxon>Portunus</taxon>
    </lineage>
</organism>
<sequence>MWRSRSRYGRSSFEQTTTCSQEGCLNQACKGCHSEGPFCCLETVELRLVQGIPHPIIHVTPEELTTEDDSSPTQPDTPAPTSPDLPTQQPSPDNKDAVIREELLELL</sequence>
<reference evidence="2 3" key="1">
    <citation type="submission" date="2019-05" db="EMBL/GenBank/DDBJ databases">
        <title>Another draft genome of Portunus trituberculatus and its Hox gene families provides insights of decapod evolution.</title>
        <authorList>
            <person name="Jeong J.-H."/>
            <person name="Song I."/>
            <person name="Kim S."/>
            <person name="Choi T."/>
            <person name="Kim D."/>
            <person name="Ryu S."/>
            <person name="Kim W."/>
        </authorList>
    </citation>
    <scope>NUCLEOTIDE SEQUENCE [LARGE SCALE GENOMIC DNA]</scope>
    <source>
        <tissue evidence="2">Muscle</tissue>
    </source>
</reference>
<keyword evidence="3" id="KW-1185">Reference proteome</keyword>
<dbReference type="AlphaFoldDB" id="A0A5B7EBK7"/>
<evidence type="ECO:0000256" key="1">
    <source>
        <dbReference type="SAM" id="MobiDB-lite"/>
    </source>
</evidence>
<accession>A0A5B7EBK7</accession>
<evidence type="ECO:0000313" key="2">
    <source>
        <dbReference type="EMBL" id="MPC30745.1"/>
    </source>
</evidence>
<proteinExistence type="predicted"/>
<comment type="caution">
    <text evidence="2">The sequence shown here is derived from an EMBL/GenBank/DDBJ whole genome shotgun (WGS) entry which is preliminary data.</text>
</comment>
<dbReference type="EMBL" id="VSRR010002311">
    <property type="protein sequence ID" value="MPC30745.1"/>
    <property type="molecule type" value="Genomic_DNA"/>
</dbReference>
<feature type="region of interest" description="Disordered" evidence="1">
    <location>
        <begin position="61"/>
        <end position="96"/>
    </location>
</feature>
<name>A0A5B7EBK7_PORTR</name>